<gene>
    <name evidence="7" type="ORF">METZ01_LOCUS294949</name>
</gene>
<evidence type="ECO:0000256" key="4">
    <source>
        <dbReference type="ARBA" id="ARBA00023270"/>
    </source>
</evidence>
<dbReference type="AlphaFoldDB" id="A0A382M2C1"/>
<sequence length="331" mass="35879">MLLLVSVQNVDEAKQAIKGGADIVDVKNLQEALVGSAHPNIFKDVKKIAPDPIHSSLTLGVVPDQIGTVAMAVHAAGLLKATSVKVGFMKTEYSFALETLLACREALEGSNTMLIGSLFADNLIYEGGLDPSLMVDLSVEGKCDGFLIDTLVKDGRNLFDFIPESELKDMVMSAKSRGLSTALSGHLKLSDLDELARINPDIVGVRGAVCSKGDRDEGVYWEAVNHFKSELDRRKSEGLKFSENISLDKVSNKTSHNFKGEVVIDGKGKSCAGIIAALSEQINLDKTSIVEVIIPDKLNTYDVFLWAKNDNHSIMNQHTDDDGNLRILVKP</sequence>
<reference evidence="7" key="1">
    <citation type="submission" date="2018-05" db="EMBL/GenBank/DDBJ databases">
        <authorList>
            <person name="Lanie J.A."/>
            <person name="Ng W.-L."/>
            <person name="Kazmierczak K.M."/>
            <person name="Andrzejewski T.M."/>
            <person name="Davidsen T.M."/>
            <person name="Wayne K.J."/>
            <person name="Tettelin H."/>
            <person name="Glass J.I."/>
            <person name="Rusch D."/>
            <person name="Podicherti R."/>
            <person name="Tsui H.-C.T."/>
            <person name="Winkler M.E."/>
        </authorList>
    </citation>
    <scope>NUCLEOTIDE SEQUENCE</scope>
</reference>
<dbReference type="EMBL" id="UINC01090289">
    <property type="protein sequence ID" value="SVC42095.1"/>
    <property type="molecule type" value="Genomic_DNA"/>
</dbReference>
<accession>A0A382M2C1</accession>
<dbReference type="EC" id="4.2.3.153" evidence="2"/>
<evidence type="ECO:0000256" key="5">
    <source>
        <dbReference type="ARBA" id="ARBA00032523"/>
    </source>
</evidence>
<dbReference type="GO" id="GO:0016829">
    <property type="term" value="F:lyase activity"/>
    <property type="evidence" value="ECO:0007669"/>
    <property type="project" value="UniProtKB-KW"/>
</dbReference>
<proteinExistence type="predicted"/>
<evidence type="ECO:0000313" key="7">
    <source>
        <dbReference type="EMBL" id="SVC42095.1"/>
    </source>
</evidence>
<comment type="function">
    <text evidence="1">Catalyzes the formation of 4-(hydroxymethyl)-2-furancarboxaldehyde phosphate (4-HFC-P) from two molecules of glyceraldehyde-3-P (GA-3-P).</text>
</comment>
<evidence type="ECO:0000256" key="2">
    <source>
        <dbReference type="ARBA" id="ARBA00012553"/>
    </source>
</evidence>
<evidence type="ECO:0000256" key="6">
    <source>
        <dbReference type="ARBA" id="ARBA00047628"/>
    </source>
</evidence>
<comment type="catalytic activity">
    <reaction evidence="6">
        <text>2 D-glyceraldehyde 3-phosphate = 4-(hydroxymethyl)-2-furancarboxaldehyde phosphate + phosphate + 2 H2O</text>
        <dbReference type="Rhea" id="RHEA:43536"/>
        <dbReference type="ChEBI" id="CHEBI:15377"/>
        <dbReference type="ChEBI" id="CHEBI:43474"/>
        <dbReference type="ChEBI" id="CHEBI:59776"/>
        <dbReference type="ChEBI" id="CHEBI:83407"/>
        <dbReference type="EC" id="4.2.3.153"/>
    </reaction>
</comment>
<dbReference type="SUPFAM" id="SSF64307">
    <property type="entry name" value="SirA-like"/>
    <property type="match status" value="1"/>
</dbReference>
<keyword evidence="4" id="KW-0704">Schiff base</keyword>
<dbReference type="InterPro" id="IPR036868">
    <property type="entry name" value="TusA-like_sf"/>
</dbReference>
<organism evidence="7">
    <name type="scientific">marine metagenome</name>
    <dbReference type="NCBI Taxonomy" id="408172"/>
    <lineage>
        <taxon>unclassified sequences</taxon>
        <taxon>metagenomes</taxon>
        <taxon>ecological metagenomes</taxon>
    </lineage>
</organism>
<dbReference type="InterPro" id="IPR007565">
    <property type="entry name" value="4HFCP_synth"/>
</dbReference>
<dbReference type="Pfam" id="PF04476">
    <property type="entry name" value="4HFCP_synth"/>
    <property type="match status" value="1"/>
</dbReference>
<evidence type="ECO:0000256" key="3">
    <source>
        <dbReference type="ARBA" id="ARBA00023239"/>
    </source>
</evidence>
<evidence type="ECO:0000256" key="1">
    <source>
        <dbReference type="ARBA" id="ARBA00003810"/>
    </source>
</evidence>
<keyword evidence="3" id="KW-0456">Lyase</keyword>
<name>A0A382M2C1_9ZZZZ</name>
<protein>
    <recommendedName>
        <fullName evidence="2">(5-formylfuran-3-yl)methyl phosphate synthase</fullName>
        <ecNumber evidence="2">4.2.3.153</ecNumber>
    </recommendedName>
    <alternativeName>
        <fullName evidence="5">4-(hydroxymethyl)-2-furancarboxaldehyde-phosphate synthase</fullName>
    </alternativeName>
</protein>